<dbReference type="Gene3D" id="1.10.10.10">
    <property type="entry name" value="Winged helix-like DNA-binding domain superfamily/Winged helix DNA-binding domain"/>
    <property type="match status" value="1"/>
</dbReference>
<dbReference type="GO" id="GO:0005634">
    <property type="term" value="C:nucleus"/>
    <property type="evidence" value="ECO:0007669"/>
    <property type="project" value="UniProtKB-SubCell"/>
</dbReference>
<dbReference type="GO" id="GO:0003700">
    <property type="term" value="F:DNA-binding transcription factor activity"/>
    <property type="evidence" value="ECO:0007669"/>
    <property type="project" value="InterPro"/>
</dbReference>
<evidence type="ECO:0000256" key="2">
    <source>
        <dbReference type="ARBA" id="ARBA00011233"/>
    </source>
</evidence>
<evidence type="ECO:0000256" key="8">
    <source>
        <dbReference type="ARBA" id="ARBA00023242"/>
    </source>
</evidence>
<dbReference type="FunFam" id="1.10.10.10:FF:000037">
    <property type="entry name" value="Heat stress transcription factor B-4"/>
    <property type="match status" value="1"/>
</dbReference>
<keyword evidence="3" id="KW-0597">Phosphoprotein</keyword>
<evidence type="ECO:0000256" key="6">
    <source>
        <dbReference type="ARBA" id="ARBA00023125"/>
    </source>
</evidence>
<comment type="subunit">
    <text evidence="2">Homotrimer.</text>
</comment>
<feature type="compositionally biased region" description="Basic and acidic residues" evidence="10">
    <location>
        <begin position="150"/>
        <end position="166"/>
    </location>
</feature>
<name>A0A7I8KUV6_SPIIN</name>
<evidence type="ECO:0000256" key="4">
    <source>
        <dbReference type="ARBA" id="ARBA00023015"/>
    </source>
</evidence>
<dbReference type="PROSITE" id="PS00434">
    <property type="entry name" value="HSF_DOMAIN"/>
    <property type="match status" value="1"/>
</dbReference>
<evidence type="ECO:0000256" key="9">
    <source>
        <dbReference type="RuleBase" id="RU004020"/>
    </source>
</evidence>
<dbReference type="GO" id="GO:0000978">
    <property type="term" value="F:RNA polymerase II cis-regulatory region sequence-specific DNA binding"/>
    <property type="evidence" value="ECO:0007669"/>
    <property type="project" value="TreeGrafter"/>
</dbReference>
<dbReference type="PANTHER" id="PTHR10015:SF285">
    <property type="entry name" value="HEAT STRESS TRANSCRIPTION FACTOR B-3"/>
    <property type="match status" value="1"/>
</dbReference>
<dbReference type="PRINTS" id="PR00056">
    <property type="entry name" value="HSFDOMAIN"/>
</dbReference>
<keyword evidence="5" id="KW-0346">Stress response</keyword>
<dbReference type="Pfam" id="PF00447">
    <property type="entry name" value="HSF_DNA-bind"/>
    <property type="match status" value="1"/>
</dbReference>
<evidence type="ECO:0000256" key="10">
    <source>
        <dbReference type="SAM" id="MobiDB-lite"/>
    </source>
</evidence>
<keyword evidence="6" id="KW-0238">DNA-binding</keyword>
<keyword evidence="7" id="KW-0804">Transcription</keyword>
<dbReference type="PANTHER" id="PTHR10015">
    <property type="entry name" value="HEAT SHOCK TRANSCRIPTION FACTOR"/>
    <property type="match status" value="1"/>
</dbReference>
<keyword evidence="4" id="KW-0805">Transcription regulation</keyword>
<comment type="subcellular location">
    <subcellularLocation>
        <location evidence="1">Nucleus</location>
    </subcellularLocation>
</comment>
<dbReference type="InterPro" id="IPR036388">
    <property type="entry name" value="WH-like_DNA-bd_sf"/>
</dbReference>
<keyword evidence="13" id="KW-1185">Reference proteome</keyword>
<organism evidence="12 13">
    <name type="scientific">Spirodela intermedia</name>
    <name type="common">Intermediate duckweed</name>
    <dbReference type="NCBI Taxonomy" id="51605"/>
    <lineage>
        <taxon>Eukaryota</taxon>
        <taxon>Viridiplantae</taxon>
        <taxon>Streptophyta</taxon>
        <taxon>Embryophyta</taxon>
        <taxon>Tracheophyta</taxon>
        <taxon>Spermatophyta</taxon>
        <taxon>Magnoliopsida</taxon>
        <taxon>Liliopsida</taxon>
        <taxon>Araceae</taxon>
        <taxon>Lemnoideae</taxon>
        <taxon>Spirodela</taxon>
    </lineage>
</organism>
<dbReference type="EMBL" id="LR746272">
    <property type="protein sequence ID" value="CAA7401603.1"/>
    <property type="molecule type" value="Genomic_DNA"/>
</dbReference>
<feature type="compositionally biased region" description="Basic residues" evidence="10">
    <location>
        <begin position="103"/>
        <end position="113"/>
    </location>
</feature>
<protein>
    <recommendedName>
        <fullName evidence="11">HSF-type DNA-binding domain-containing protein</fullName>
    </recommendedName>
</protein>
<feature type="compositionally biased region" description="Gly residues" evidence="10">
    <location>
        <begin position="114"/>
        <end position="126"/>
    </location>
</feature>
<reference evidence="12" key="1">
    <citation type="submission" date="2020-02" db="EMBL/GenBank/DDBJ databases">
        <authorList>
            <person name="Scholz U."/>
            <person name="Mascher M."/>
            <person name="Fiebig A."/>
        </authorList>
    </citation>
    <scope>NUCLEOTIDE SEQUENCE</scope>
</reference>
<feature type="domain" description="HSF-type DNA-binding" evidence="11">
    <location>
        <begin position="53"/>
        <end position="77"/>
    </location>
</feature>
<evidence type="ECO:0000256" key="1">
    <source>
        <dbReference type="ARBA" id="ARBA00004123"/>
    </source>
</evidence>
<proteinExistence type="inferred from homology"/>
<accession>A0A7I8KUV6</accession>
<keyword evidence="8" id="KW-0539">Nucleus</keyword>
<dbReference type="InterPro" id="IPR036390">
    <property type="entry name" value="WH_DNA-bd_sf"/>
</dbReference>
<evidence type="ECO:0000256" key="3">
    <source>
        <dbReference type="ARBA" id="ARBA00022553"/>
    </source>
</evidence>
<evidence type="ECO:0000256" key="5">
    <source>
        <dbReference type="ARBA" id="ARBA00023016"/>
    </source>
</evidence>
<dbReference type="SUPFAM" id="SSF46785">
    <property type="entry name" value="Winged helix' DNA-binding domain"/>
    <property type="match status" value="1"/>
</dbReference>
<dbReference type="GO" id="GO:0006357">
    <property type="term" value="P:regulation of transcription by RNA polymerase II"/>
    <property type="evidence" value="ECO:0007669"/>
    <property type="project" value="TreeGrafter"/>
</dbReference>
<dbReference type="InterPro" id="IPR000232">
    <property type="entry name" value="HSF_DNA-bd"/>
</dbReference>
<evidence type="ECO:0000259" key="11">
    <source>
        <dbReference type="PROSITE" id="PS00434"/>
    </source>
</evidence>
<evidence type="ECO:0000313" key="13">
    <source>
        <dbReference type="Proteomes" id="UP000663760"/>
    </source>
</evidence>
<comment type="similarity">
    <text evidence="9">Belongs to the HSF family.</text>
</comment>
<dbReference type="AlphaFoldDB" id="A0A7I8KUV6"/>
<dbReference type="SMART" id="SM00415">
    <property type="entry name" value="HSF"/>
    <property type="match status" value="1"/>
</dbReference>
<feature type="region of interest" description="Disordered" evidence="10">
    <location>
        <begin position="103"/>
        <end position="166"/>
    </location>
</feature>
<sequence>MQALAKNGGGPAPFLVKTHQMVEDAGTDEVISWNEEGNGFVVWKMAEFSRDLLPVFFKHSNFSSFVRQLNTYGFRKVVPDRWEFANDNFRRGEQGLLSEIRRRKPPHSQHHHGGSGAGAGGGGGGAPNSSREEDQSSASTSSPPPHRLHRLSELSDENEKLRRDNETLSSELAQARGHCADLLRFLSKYVDPAELAMAGGDSETPEDEEDGSSLRLFGVCLTKRRRCDGGSGGGGSGGGSSVLKKMMSFESPWVEPLSSSLVKGAGRT</sequence>
<evidence type="ECO:0000256" key="7">
    <source>
        <dbReference type="ARBA" id="ARBA00023163"/>
    </source>
</evidence>
<evidence type="ECO:0000313" key="12">
    <source>
        <dbReference type="EMBL" id="CAA7401603.1"/>
    </source>
</evidence>
<dbReference type="Proteomes" id="UP000663760">
    <property type="component" value="Chromosome 9"/>
</dbReference>
<dbReference type="OrthoDB" id="60033at2759"/>
<gene>
    <name evidence="12" type="ORF">SI8410_09012281</name>
</gene>